<sequence>MLIRSARPSDAEPLSLLAERTFRDTFQDGNTAQDMELHCRESYGKAIQLREIQTPGQVTLVCEDHGELAGYARLRWEEFPACINSQQAGEILCLYMDKQYHGSGLAHDLMRACLRELEQKGSDIAWLGVWEHNPRAISFYKKSGFTEAGEHIFQVGSDPQRDIIMMRTL</sequence>
<reference evidence="5" key="1">
    <citation type="journal article" date="2019" name="Int. J. Syst. Evol. Microbiol.">
        <title>The Global Catalogue of Microorganisms (GCM) 10K type strain sequencing project: providing services to taxonomists for standard genome sequencing and annotation.</title>
        <authorList>
            <consortium name="The Broad Institute Genomics Platform"/>
            <consortium name="The Broad Institute Genome Sequencing Center for Infectious Disease"/>
            <person name="Wu L."/>
            <person name="Ma J."/>
        </authorList>
    </citation>
    <scope>NUCLEOTIDE SEQUENCE [LARGE SCALE GENOMIC DNA]</scope>
    <source>
        <strain evidence="5">CGMCC 4.1530</strain>
    </source>
</reference>
<comment type="caution">
    <text evidence="4">The sequence shown here is derived from an EMBL/GenBank/DDBJ whole genome shotgun (WGS) entry which is preliminary data.</text>
</comment>
<dbReference type="RefSeq" id="WP_212709326.1">
    <property type="nucleotide sequence ID" value="NZ_BAAAFW010000008.1"/>
</dbReference>
<dbReference type="GO" id="GO:0016746">
    <property type="term" value="F:acyltransferase activity"/>
    <property type="evidence" value="ECO:0007669"/>
    <property type="project" value="UniProtKB-KW"/>
</dbReference>
<dbReference type="PROSITE" id="PS51186">
    <property type="entry name" value="GNAT"/>
    <property type="match status" value="1"/>
</dbReference>
<dbReference type="InterPro" id="IPR050680">
    <property type="entry name" value="YpeA/RimI_acetyltransf"/>
</dbReference>
<gene>
    <name evidence="4" type="ORF">ACFP73_12750</name>
</gene>
<dbReference type="InterPro" id="IPR016181">
    <property type="entry name" value="Acyl_CoA_acyltransferase"/>
</dbReference>
<evidence type="ECO:0000313" key="5">
    <source>
        <dbReference type="Proteomes" id="UP001596215"/>
    </source>
</evidence>
<dbReference type="Gene3D" id="3.40.630.30">
    <property type="match status" value="1"/>
</dbReference>
<evidence type="ECO:0000256" key="1">
    <source>
        <dbReference type="ARBA" id="ARBA00022679"/>
    </source>
</evidence>
<organism evidence="4 5">
    <name type="scientific">Tatumella punctata</name>
    <dbReference type="NCBI Taxonomy" id="399969"/>
    <lineage>
        <taxon>Bacteria</taxon>
        <taxon>Pseudomonadati</taxon>
        <taxon>Pseudomonadota</taxon>
        <taxon>Gammaproteobacteria</taxon>
        <taxon>Enterobacterales</taxon>
        <taxon>Erwiniaceae</taxon>
        <taxon>Tatumella</taxon>
    </lineage>
</organism>
<dbReference type="PANTHER" id="PTHR43420">
    <property type="entry name" value="ACETYLTRANSFERASE"/>
    <property type="match status" value="1"/>
</dbReference>
<dbReference type="EMBL" id="JBHSUC010000017">
    <property type="protein sequence ID" value="MFC6362953.1"/>
    <property type="molecule type" value="Genomic_DNA"/>
</dbReference>
<dbReference type="InterPro" id="IPR000182">
    <property type="entry name" value="GNAT_dom"/>
</dbReference>
<dbReference type="Proteomes" id="UP001596215">
    <property type="component" value="Unassembled WGS sequence"/>
</dbReference>
<dbReference type="SUPFAM" id="SSF55729">
    <property type="entry name" value="Acyl-CoA N-acyltransferases (Nat)"/>
    <property type="match status" value="1"/>
</dbReference>
<evidence type="ECO:0000313" key="4">
    <source>
        <dbReference type="EMBL" id="MFC6362953.1"/>
    </source>
</evidence>
<accession>A0ABW1VR08</accession>
<proteinExistence type="predicted"/>
<feature type="domain" description="N-acetyltransferase" evidence="3">
    <location>
        <begin position="1"/>
        <end position="169"/>
    </location>
</feature>
<evidence type="ECO:0000256" key="2">
    <source>
        <dbReference type="ARBA" id="ARBA00023315"/>
    </source>
</evidence>
<dbReference type="EC" id="2.3.-.-" evidence="4"/>
<keyword evidence="1 4" id="KW-0808">Transferase</keyword>
<name>A0ABW1VR08_9GAMM</name>
<dbReference type="PANTHER" id="PTHR43420:SF47">
    <property type="entry name" value="N-ACETYLTRANSFERASE DOMAIN-CONTAINING PROTEIN"/>
    <property type="match status" value="1"/>
</dbReference>
<protein>
    <submittedName>
        <fullName evidence="4">GNAT family N-acetyltransferase</fullName>
        <ecNumber evidence="4">2.3.-.-</ecNumber>
    </submittedName>
</protein>
<keyword evidence="2 4" id="KW-0012">Acyltransferase</keyword>
<keyword evidence="5" id="KW-1185">Reference proteome</keyword>
<dbReference type="CDD" id="cd04301">
    <property type="entry name" value="NAT_SF"/>
    <property type="match status" value="1"/>
</dbReference>
<evidence type="ECO:0000259" key="3">
    <source>
        <dbReference type="PROSITE" id="PS51186"/>
    </source>
</evidence>
<dbReference type="Pfam" id="PF00583">
    <property type="entry name" value="Acetyltransf_1"/>
    <property type="match status" value="1"/>
</dbReference>